<accession>A0A1D8KT39</accession>
<proteinExistence type="predicted"/>
<dbReference type="RefSeq" id="YP_009324257.1">
    <property type="nucleotide sequence ID" value="NC_031935.1"/>
</dbReference>
<dbReference type="OrthoDB" id="26407at10239"/>
<name>A0A1D8KT39_9CAUD</name>
<sequence>MIIVDNWYDDPHGIREFALSKFEIENEPGTRKKDNGFEVYPGTRTKASLENLIDNKSRMERHMERSIDPTMWAFSLALDREIPLEEMEFDFAEMKPRIKGTDIYPNLFYGISNGCFQSCNEKSKMWIHADEINTFAAVVYLTPDPPEGTGTGFFKNKRNGLSVEPKLNPVRYKPEEASDFDQWEMVDYCENVFNRCVIFNAKQYHSATKYFGNTLENSRLTQVFFFDMKSNQTRLQRRT</sequence>
<reference evidence="1 2" key="1">
    <citation type="journal article" date="2016" name="Virology">
        <title>The genomic content and context of auxiliary metabolic genes in marine cyanomyoviruses.</title>
        <authorList>
            <person name="Crummett L.T."/>
            <person name="Puxty R.J."/>
            <person name="Weihe C."/>
            <person name="Marston M.F."/>
            <person name="Martiny J.B."/>
        </authorList>
    </citation>
    <scope>NUCLEOTIDE SEQUENCE [LARGE SCALE GENOMIC DNA]</scope>
    <source>
        <strain evidence="1">0810PA29</strain>
    </source>
</reference>
<dbReference type="GeneID" id="30309167"/>
<organism evidence="1 2">
    <name type="scientific">Synechococcus phage S-WAM2</name>
    <dbReference type="NCBI Taxonomy" id="1815522"/>
    <lineage>
        <taxon>Viruses</taxon>
        <taxon>Duplodnaviria</taxon>
        <taxon>Heunggongvirae</taxon>
        <taxon>Uroviricota</taxon>
        <taxon>Caudoviricetes</taxon>
        <taxon>Pantevenvirales</taxon>
        <taxon>Kyanoviridae</taxon>
        <taxon>Cymopoleiavirus</taxon>
        <taxon>Cymopoleiavirus swam2</taxon>
    </lineage>
</organism>
<evidence type="ECO:0000313" key="2">
    <source>
        <dbReference type="Proteomes" id="UP000202081"/>
    </source>
</evidence>
<dbReference type="KEGG" id="vg:30309167"/>
<evidence type="ECO:0000313" key="1">
    <source>
        <dbReference type="EMBL" id="AOV61789.1"/>
    </source>
</evidence>
<protein>
    <submittedName>
        <fullName evidence="1">Uncharacterized protein</fullName>
    </submittedName>
</protein>
<keyword evidence="2" id="KW-1185">Reference proteome</keyword>
<dbReference type="Proteomes" id="UP000202081">
    <property type="component" value="Segment"/>
</dbReference>
<gene>
    <name evidence="1" type="ORF">P29B0810_094</name>
</gene>
<dbReference type="EMBL" id="KU686211">
    <property type="protein sequence ID" value="AOV61789.1"/>
    <property type="molecule type" value="Genomic_DNA"/>
</dbReference>